<accession>A0A7J6H7Q2</accession>
<proteinExistence type="predicted"/>
<name>A0A7J6H7Q2_CANSA</name>
<reference evidence="2 3" key="1">
    <citation type="journal article" date="2020" name="bioRxiv">
        <title>Sequence and annotation of 42 cannabis genomes reveals extensive copy number variation in cannabinoid synthesis and pathogen resistance genes.</title>
        <authorList>
            <person name="Mckernan K.J."/>
            <person name="Helbert Y."/>
            <person name="Kane L.T."/>
            <person name="Ebling H."/>
            <person name="Zhang L."/>
            <person name="Liu B."/>
            <person name="Eaton Z."/>
            <person name="Mclaughlin S."/>
            <person name="Kingan S."/>
            <person name="Baybayan P."/>
            <person name="Concepcion G."/>
            <person name="Jordan M."/>
            <person name="Riva A."/>
            <person name="Barbazuk W."/>
            <person name="Harkins T."/>
        </authorList>
    </citation>
    <scope>NUCLEOTIDE SEQUENCE [LARGE SCALE GENOMIC DNA]</scope>
    <source>
        <strain evidence="3">cv. Jamaican Lion 4</strain>
        <tissue evidence="2">Leaf</tissue>
    </source>
</reference>
<dbReference type="AlphaFoldDB" id="A0A7J6H7Q2"/>
<protein>
    <submittedName>
        <fullName evidence="2">Uncharacterized protein</fullName>
    </submittedName>
</protein>
<feature type="coiled-coil region" evidence="1">
    <location>
        <begin position="55"/>
        <end position="135"/>
    </location>
</feature>
<sequence>MGLSEITKWTENVDRICVPIKDLTLRARVSAKTEEKKLELLYLRWKLERWQNARNRKANNDVLNLQETMDKELDTHRLEHGPKKRTIPSEYQKEIGEQYLANVEKELERWQNARNRRANNDVLNLQETMDKELDTHRLEHGPKKRIGLIHYYKILNLN</sequence>
<dbReference type="InterPro" id="IPR039853">
    <property type="entry name" value="Pinin"/>
</dbReference>
<dbReference type="EMBL" id="JAATIP010000025">
    <property type="protein sequence ID" value="KAF4391135.1"/>
    <property type="molecule type" value="Genomic_DNA"/>
</dbReference>
<gene>
    <name evidence="2" type="ORF">F8388_009557</name>
</gene>
<dbReference type="PANTHER" id="PTHR12707">
    <property type="entry name" value="PINN"/>
    <property type="match status" value="1"/>
</dbReference>
<dbReference type="PANTHER" id="PTHR12707:SF0">
    <property type="entry name" value="PININ"/>
    <property type="match status" value="1"/>
</dbReference>
<evidence type="ECO:0000256" key="1">
    <source>
        <dbReference type="SAM" id="Coils"/>
    </source>
</evidence>
<evidence type="ECO:0000313" key="2">
    <source>
        <dbReference type="EMBL" id="KAF4391135.1"/>
    </source>
</evidence>
<dbReference type="Proteomes" id="UP000525078">
    <property type="component" value="Unassembled WGS sequence"/>
</dbReference>
<organism evidence="2 3">
    <name type="scientific">Cannabis sativa</name>
    <name type="common">Hemp</name>
    <name type="synonym">Marijuana</name>
    <dbReference type="NCBI Taxonomy" id="3483"/>
    <lineage>
        <taxon>Eukaryota</taxon>
        <taxon>Viridiplantae</taxon>
        <taxon>Streptophyta</taxon>
        <taxon>Embryophyta</taxon>
        <taxon>Tracheophyta</taxon>
        <taxon>Spermatophyta</taxon>
        <taxon>Magnoliopsida</taxon>
        <taxon>eudicotyledons</taxon>
        <taxon>Gunneridae</taxon>
        <taxon>Pentapetalae</taxon>
        <taxon>rosids</taxon>
        <taxon>fabids</taxon>
        <taxon>Rosales</taxon>
        <taxon>Cannabaceae</taxon>
        <taxon>Cannabis</taxon>
    </lineage>
</organism>
<keyword evidence="1" id="KW-0175">Coiled coil</keyword>
<evidence type="ECO:0000313" key="3">
    <source>
        <dbReference type="Proteomes" id="UP000525078"/>
    </source>
</evidence>
<dbReference type="GO" id="GO:0071013">
    <property type="term" value="C:catalytic step 2 spliceosome"/>
    <property type="evidence" value="ECO:0007669"/>
    <property type="project" value="TreeGrafter"/>
</dbReference>
<comment type="caution">
    <text evidence="2">The sequence shown here is derived from an EMBL/GenBank/DDBJ whole genome shotgun (WGS) entry which is preliminary data.</text>
</comment>